<feature type="transmembrane region" description="Helical" evidence="7">
    <location>
        <begin position="230"/>
        <end position="247"/>
    </location>
</feature>
<dbReference type="Proteomes" id="UP000702964">
    <property type="component" value="Unassembled WGS sequence"/>
</dbReference>
<dbReference type="PROSITE" id="PS50928">
    <property type="entry name" value="ABC_TM1"/>
    <property type="match status" value="2"/>
</dbReference>
<dbReference type="Gene3D" id="3.40.190.10">
    <property type="entry name" value="Periplasmic binding protein-like II"/>
    <property type="match status" value="2"/>
</dbReference>
<keyword evidence="6 7" id="KW-0472">Membrane</keyword>
<dbReference type="GO" id="GO:0005886">
    <property type="term" value="C:plasma membrane"/>
    <property type="evidence" value="ECO:0007669"/>
    <property type="project" value="UniProtKB-SubCell"/>
</dbReference>
<dbReference type="EMBL" id="AOFI03000002">
    <property type="protein sequence ID" value="KAF4325854.1"/>
    <property type="molecule type" value="Genomic_DNA"/>
</dbReference>
<comment type="caution">
    <text evidence="9">The sequence shown here is derived from an EMBL/GenBank/DDBJ whole genome shotgun (WGS) entry which is preliminary data.</text>
</comment>
<feature type="transmembrane region" description="Helical" evidence="7">
    <location>
        <begin position="190"/>
        <end position="209"/>
    </location>
</feature>
<protein>
    <recommendedName>
        <fullName evidence="8">ABC transmembrane type-1 domain-containing protein</fullName>
    </recommendedName>
</protein>
<evidence type="ECO:0000256" key="7">
    <source>
        <dbReference type="SAM" id="Phobius"/>
    </source>
</evidence>
<evidence type="ECO:0000256" key="6">
    <source>
        <dbReference type="ARBA" id="ARBA00023136"/>
    </source>
</evidence>
<dbReference type="Pfam" id="PF01547">
    <property type="entry name" value="SBP_bac_1"/>
    <property type="match status" value="1"/>
</dbReference>
<feature type="transmembrane region" description="Helical" evidence="7">
    <location>
        <begin position="451"/>
        <end position="469"/>
    </location>
</feature>
<evidence type="ECO:0000256" key="2">
    <source>
        <dbReference type="ARBA" id="ARBA00022448"/>
    </source>
</evidence>
<evidence type="ECO:0000313" key="9">
    <source>
        <dbReference type="EMBL" id="KAF4325854.1"/>
    </source>
</evidence>
<feature type="transmembrane region" description="Helical" evidence="7">
    <location>
        <begin position="417"/>
        <end position="439"/>
    </location>
</feature>
<dbReference type="InterPro" id="IPR000515">
    <property type="entry name" value="MetI-like"/>
</dbReference>
<keyword evidence="3" id="KW-1003">Cell membrane</keyword>
<dbReference type="AlphaFoldDB" id="A0A8J4WJN3"/>
<feature type="transmembrane region" description="Helical" evidence="7">
    <location>
        <begin position="384"/>
        <end position="405"/>
    </location>
</feature>
<feature type="domain" description="ABC transmembrane type-1" evidence="8">
    <location>
        <begin position="89"/>
        <end position="304"/>
    </location>
</feature>
<dbReference type="Gene3D" id="1.10.3720.10">
    <property type="entry name" value="MetI-like"/>
    <property type="match status" value="2"/>
</dbReference>
<proteinExistence type="predicted"/>
<gene>
    <name evidence="9" type="ORF">G195_000582</name>
</gene>
<accession>A0A8J4WJN3</accession>
<dbReference type="SUPFAM" id="SSF161098">
    <property type="entry name" value="MetI-like"/>
    <property type="match status" value="2"/>
</dbReference>
<dbReference type="InterPro" id="IPR006059">
    <property type="entry name" value="SBP"/>
</dbReference>
<feature type="transmembrane region" description="Helical" evidence="7">
    <location>
        <begin position="490"/>
        <end position="512"/>
    </location>
</feature>
<feature type="transmembrane region" description="Helical" evidence="7">
    <location>
        <begin position="29"/>
        <end position="47"/>
    </location>
</feature>
<dbReference type="GO" id="GO:0055085">
    <property type="term" value="P:transmembrane transport"/>
    <property type="evidence" value="ECO:0007669"/>
    <property type="project" value="InterPro"/>
</dbReference>
<evidence type="ECO:0000256" key="3">
    <source>
        <dbReference type="ARBA" id="ARBA00022475"/>
    </source>
</evidence>
<reference evidence="9" key="2">
    <citation type="submission" date="2020-02" db="EMBL/GenBank/DDBJ databases">
        <authorList>
            <person name="Studholme D.J."/>
        </authorList>
    </citation>
    <scope>NUCLEOTIDE SEQUENCE</scope>
    <source>
        <strain evidence="9">00238/432</strain>
    </source>
</reference>
<feature type="transmembrane region" description="Helical" evidence="7">
    <location>
        <begin position="325"/>
        <end position="346"/>
    </location>
</feature>
<evidence type="ECO:0000259" key="8">
    <source>
        <dbReference type="PROSITE" id="PS50928"/>
    </source>
</evidence>
<keyword evidence="5 7" id="KW-1133">Transmembrane helix</keyword>
<feature type="domain" description="ABC transmembrane type-1" evidence="8">
    <location>
        <begin position="382"/>
        <end position="579"/>
    </location>
</feature>
<sequence length="1072" mass="121393">MKAETAARTRPATRSDKNLLWRDIIKNRWLYIMLIPGVLYFVIFKYIPMYGITMAFQDYTPYKGILGSDWVGFKHFQRFFGEPQFWTLFRNTFLLAIYNMVFFFPLPIVLALMMNEVRRERFKRFVQTLVYVPHFVSWVVVVGVFYMLFTTEGGAINELLYNLTGQKVAFLLEPGWFRTMIVGQSIWKEVGWGTIIFLAALSGVDTQLYEAARMDGANRWRQTWHITLPAIRSTIIILLILRLGNFMDTGFEQIFLMLTPTNRDVGEVFDTYVYTKGLTQAQYSYSAAVGLFKSVVGLALVLGVNIKMQQDKTWGNRIFDILNHGFLLLIGIVTVIPFIYILAVSFTSPHEVAKGGFILFPKEFSLAAYRYIFSTDTLIRSLGVSIYITVIGTLLNLLFTSLMAYPLSRRYLRGRQPILLGVLFTMLFSGGMIPTYFVVKSLHLTDTLWSLMLPTAISAFNLIVLKNFFQAIPDELEDAAKIDGCNDVGVLFRIVLPLSMPAMATFSLFYAVAHWNSFFNAVIYINDSEKWPVQVWLREIVILAQSRIGDTSIEETEIQPLTIRMAVIVFSTIPIMLVYPFLQKHFAKGVMLGSVKGCGSDQGQAAEGGVQNVSIAIAQVGDVPSKGNEVQQKIEAYTNTKLDIQWIPASAYNDKINVMIASSDMPKIVKVQYNPTVTSAMRNDVFWEVGPLLKDYKNLSAQNERFFDNIKVEGKIYGVPVFSDIARATVIYRKDWFDKLNLKVPTTPDEWYETIKTLATSDPDGDGQDNTFGLMLFKKYNEDQYSFTTRLGVSFGAPNKWKVEDDGSFTPEFMTPEYMQVLDLLKRLYSEKLLNQDFAVFDSTEAEKKYDTGVVGMRIGVAQNGKSQQERLSKNDPDGVVDIAGLLGVSGDRIAGQTGNSGILAFPKATVKSEEELKNLLSFLDKLMDPEMATLLMRGIEDKHYKKAGEDQVEMSDFDAFQREVKPYRDNLPYVEGYNVPKLKDTELGEKGTELAKELAEHAVPNPALTLYSATYGDRGADLDQMIADAQTKYIMGKIDENGWKQEIENWGNAGGTKIREEYAEDYKKQAK</sequence>
<dbReference type="PANTHER" id="PTHR43744">
    <property type="entry name" value="ABC TRANSPORTER PERMEASE PROTEIN MG189-RELATED-RELATED"/>
    <property type="match status" value="1"/>
</dbReference>
<organism evidence="9 10">
    <name type="scientific">Phytophthora kernoviae 00238/432</name>
    <dbReference type="NCBI Taxonomy" id="1284355"/>
    <lineage>
        <taxon>Eukaryota</taxon>
        <taxon>Sar</taxon>
        <taxon>Stramenopiles</taxon>
        <taxon>Oomycota</taxon>
        <taxon>Peronosporomycetes</taxon>
        <taxon>Peronosporales</taxon>
        <taxon>Peronosporaceae</taxon>
        <taxon>Phytophthora</taxon>
    </lineage>
</organism>
<feature type="transmembrane region" description="Helical" evidence="7">
    <location>
        <begin position="125"/>
        <end position="149"/>
    </location>
</feature>
<evidence type="ECO:0000313" key="10">
    <source>
        <dbReference type="Proteomes" id="UP000702964"/>
    </source>
</evidence>
<keyword evidence="2" id="KW-0813">Transport</keyword>
<dbReference type="Pfam" id="PF00528">
    <property type="entry name" value="BPD_transp_1"/>
    <property type="match status" value="2"/>
</dbReference>
<name>A0A8J4WJN3_9STRA</name>
<evidence type="ECO:0000256" key="1">
    <source>
        <dbReference type="ARBA" id="ARBA00004651"/>
    </source>
</evidence>
<evidence type="ECO:0000256" key="5">
    <source>
        <dbReference type="ARBA" id="ARBA00022989"/>
    </source>
</evidence>
<reference evidence="9" key="1">
    <citation type="journal article" date="2015" name="Genom Data">
        <title>Draft genome sequences of Phytophthora kernoviae and Phytophthora ramorum lineage EU2 from Scotland.</title>
        <authorList>
            <person name="Sambles C."/>
            <person name="Schlenzig A."/>
            <person name="O'Neill P."/>
            <person name="Grant M."/>
            <person name="Studholme D.J."/>
        </authorList>
    </citation>
    <scope>NUCLEOTIDE SEQUENCE</scope>
    <source>
        <strain evidence="9">00238/432</strain>
    </source>
</reference>
<dbReference type="CDD" id="cd13580">
    <property type="entry name" value="PBP2_AlgQ_like_1"/>
    <property type="match status" value="1"/>
</dbReference>
<dbReference type="PANTHER" id="PTHR43744:SF9">
    <property type="entry name" value="POLYGALACTURONAN_RHAMNOGALACTURONAN TRANSPORT SYSTEM PERMEASE PROTEIN YTCP"/>
    <property type="match status" value="1"/>
</dbReference>
<dbReference type="InterPro" id="IPR035906">
    <property type="entry name" value="MetI-like_sf"/>
</dbReference>
<feature type="transmembrane region" description="Helical" evidence="7">
    <location>
        <begin position="93"/>
        <end position="113"/>
    </location>
</feature>
<evidence type="ECO:0000256" key="4">
    <source>
        <dbReference type="ARBA" id="ARBA00022692"/>
    </source>
</evidence>
<comment type="subcellular location">
    <subcellularLocation>
        <location evidence="1">Cell membrane</location>
        <topology evidence="1">Multi-pass membrane protein</topology>
    </subcellularLocation>
</comment>
<keyword evidence="4 7" id="KW-0812">Transmembrane</keyword>
<feature type="transmembrane region" description="Helical" evidence="7">
    <location>
        <begin position="283"/>
        <end position="304"/>
    </location>
</feature>
<dbReference type="SUPFAM" id="SSF53850">
    <property type="entry name" value="Periplasmic binding protein-like II"/>
    <property type="match status" value="1"/>
</dbReference>
<dbReference type="CDD" id="cd06261">
    <property type="entry name" value="TM_PBP2"/>
    <property type="match status" value="2"/>
</dbReference>